<gene>
    <name evidence="6" type="ORF">KQI82_03395</name>
</gene>
<accession>A0ABS6F6R6</accession>
<dbReference type="CDD" id="cd16914">
    <property type="entry name" value="EcfT"/>
    <property type="match status" value="1"/>
</dbReference>
<dbReference type="EMBL" id="JAHLQN010000001">
    <property type="protein sequence ID" value="MBU5625984.1"/>
    <property type="molecule type" value="Genomic_DNA"/>
</dbReference>
<evidence type="ECO:0000256" key="1">
    <source>
        <dbReference type="ARBA" id="ARBA00004141"/>
    </source>
</evidence>
<evidence type="ECO:0000313" key="7">
    <source>
        <dbReference type="Proteomes" id="UP000787672"/>
    </source>
</evidence>
<feature type="transmembrane region" description="Helical" evidence="5">
    <location>
        <begin position="257"/>
        <end position="278"/>
    </location>
</feature>
<feature type="transmembrane region" description="Helical" evidence="5">
    <location>
        <begin position="20"/>
        <end position="48"/>
    </location>
</feature>
<feature type="transmembrane region" description="Helical" evidence="5">
    <location>
        <begin position="225"/>
        <end position="245"/>
    </location>
</feature>
<name>A0ABS6F6R6_9FIRM</name>
<organism evidence="6 7">
    <name type="scientific">Dysosmobacter acutus</name>
    <dbReference type="NCBI Taxonomy" id="2841504"/>
    <lineage>
        <taxon>Bacteria</taxon>
        <taxon>Bacillati</taxon>
        <taxon>Bacillota</taxon>
        <taxon>Clostridia</taxon>
        <taxon>Eubacteriales</taxon>
        <taxon>Oscillospiraceae</taxon>
        <taxon>Dysosmobacter</taxon>
    </lineage>
</organism>
<reference evidence="6 7" key="1">
    <citation type="submission" date="2021-06" db="EMBL/GenBank/DDBJ databases">
        <authorList>
            <person name="Sun Q."/>
            <person name="Li D."/>
        </authorList>
    </citation>
    <scope>NUCLEOTIDE SEQUENCE [LARGE SCALE GENOMIC DNA]</scope>
    <source>
        <strain evidence="6 7">MSJ-2</strain>
    </source>
</reference>
<evidence type="ECO:0000313" key="6">
    <source>
        <dbReference type="EMBL" id="MBU5625984.1"/>
    </source>
</evidence>
<evidence type="ECO:0000256" key="3">
    <source>
        <dbReference type="ARBA" id="ARBA00022989"/>
    </source>
</evidence>
<keyword evidence="2 5" id="KW-0812">Transmembrane</keyword>
<dbReference type="InterPro" id="IPR003339">
    <property type="entry name" value="ABC/ECF_trnsptr_transmembrane"/>
</dbReference>
<evidence type="ECO:0000256" key="4">
    <source>
        <dbReference type="ARBA" id="ARBA00023136"/>
    </source>
</evidence>
<comment type="caution">
    <text evidence="6">The sequence shown here is derived from an EMBL/GenBank/DDBJ whole genome shotgun (WGS) entry which is preliminary data.</text>
</comment>
<evidence type="ECO:0000256" key="2">
    <source>
        <dbReference type="ARBA" id="ARBA00022692"/>
    </source>
</evidence>
<evidence type="ECO:0000256" key="5">
    <source>
        <dbReference type="SAM" id="Phobius"/>
    </source>
</evidence>
<protein>
    <submittedName>
        <fullName evidence="6">Energy-coupling factor transporter transmembrane protein EcfT</fullName>
    </submittedName>
</protein>
<feature type="transmembrane region" description="Helical" evidence="5">
    <location>
        <begin position="96"/>
        <end position="119"/>
    </location>
</feature>
<sequence>MSRAFDSVHPAVSLLYFGSVLGFGAVVMHPALLAVGFFGALCCAVTLLGRRETLRRLAWIAPVGLMALILNPAFNHRGVTILTYLPSGNPLTLESLAFGLASAWMLSSVLLWCACLSHVMTSDKVLYLFGRAAPSLSLLLSMTLRFIPRFRRQAQRIAQAQRGLFGPPRGLLDRVRAGAGTLSILLTWALENAVETADSMRARGYGLPERTAFSLYRLETRDKSLLLLLSALLALTAATAAWGGLKWTYYPALGGTLDWLTALSVCAYLSICLVPVCLERKEERIWSRLNI</sequence>
<keyword evidence="7" id="KW-1185">Reference proteome</keyword>
<proteinExistence type="predicted"/>
<dbReference type="Pfam" id="PF02361">
    <property type="entry name" value="CbiQ"/>
    <property type="match status" value="1"/>
</dbReference>
<keyword evidence="3 5" id="KW-1133">Transmembrane helix</keyword>
<dbReference type="RefSeq" id="WP_216558766.1">
    <property type="nucleotide sequence ID" value="NZ_JAHLQN010000001.1"/>
</dbReference>
<dbReference type="Proteomes" id="UP000787672">
    <property type="component" value="Unassembled WGS sequence"/>
</dbReference>
<comment type="subcellular location">
    <subcellularLocation>
        <location evidence="1">Membrane</location>
        <topology evidence="1">Multi-pass membrane protein</topology>
    </subcellularLocation>
</comment>
<keyword evidence="4 5" id="KW-0472">Membrane</keyword>